<dbReference type="EMBL" id="NBIV01000009">
    <property type="protein sequence ID" value="PXF49049.1"/>
    <property type="molecule type" value="Genomic_DNA"/>
</dbReference>
<organism evidence="1 2">
    <name type="scientific">Gracilariopsis chorda</name>
    <dbReference type="NCBI Taxonomy" id="448386"/>
    <lineage>
        <taxon>Eukaryota</taxon>
        <taxon>Rhodophyta</taxon>
        <taxon>Florideophyceae</taxon>
        <taxon>Rhodymeniophycidae</taxon>
        <taxon>Gracilariales</taxon>
        <taxon>Gracilariaceae</taxon>
        <taxon>Gracilariopsis</taxon>
    </lineage>
</organism>
<gene>
    <name evidence="1" type="ORF">BWQ96_01187</name>
</gene>
<protein>
    <submittedName>
        <fullName evidence="1">Uncharacterized protein</fullName>
    </submittedName>
</protein>
<sequence>MKHSENGEQEGMNCDLEHWIRLVEMSFERAVVIENSSSESDLMH</sequence>
<accession>A0A2V3J3V2</accession>
<dbReference type="Proteomes" id="UP000247409">
    <property type="component" value="Unassembled WGS sequence"/>
</dbReference>
<evidence type="ECO:0000313" key="1">
    <source>
        <dbReference type="EMBL" id="PXF49049.1"/>
    </source>
</evidence>
<reference evidence="1 2" key="1">
    <citation type="journal article" date="2018" name="Mol. Biol. Evol.">
        <title>Analysis of the draft genome of the red seaweed Gracilariopsis chorda provides insights into genome size evolution in Rhodophyta.</title>
        <authorList>
            <person name="Lee J."/>
            <person name="Yang E.C."/>
            <person name="Graf L."/>
            <person name="Yang J.H."/>
            <person name="Qiu H."/>
            <person name="Zel Zion U."/>
            <person name="Chan C.X."/>
            <person name="Stephens T.G."/>
            <person name="Weber A.P.M."/>
            <person name="Boo G.H."/>
            <person name="Boo S.M."/>
            <person name="Kim K.M."/>
            <person name="Shin Y."/>
            <person name="Jung M."/>
            <person name="Lee S.J."/>
            <person name="Yim H.S."/>
            <person name="Lee J.H."/>
            <person name="Bhattacharya D."/>
            <person name="Yoon H.S."/>
        </authorList>
    </citation>
    <scope>NUCLEOTIDE SEQUENCE [LARGE SCALE GENOMIC DNA]</scope>
    <source>
        <strain evidence="1 2">SKKU-2015</strain>
        <tissue evidence="1">Whole body</tissue>
    </source>
</reference>
<comment type="caution">
    <text evidence="1">The sequence shown here is derived from an EMBL/GenBank/DDBJ whole genome shotgun (WGS) entry which is preliminary data.</text>
</comment>
<evidence type="ECO:0000313" key="2">
    <source>
        <dbReference type="Proteomes" id="UP000247409"/>
    </source>
</evidence>
<dbReference type="AlphaFoldDB" id="A0A2V3J3V2"/>
<keyword evidence="2" id="KW-1185">Reference proteome</keyword>
<proteinExistence type="predicted"/>
<name>A0A2V3J3V2_9FLOR</name>